<dbReference type="STRING" id="3218.A0A2K1IF59"/>
<evidence type="ECO:0000313" key="4">
    <source>
        <dbReference type="Proteomes" id="UP000006727"/>
    </source>
</evidence>
<feature type="transmembrane region" description="Helical" evidence="1">
    <location>
        <begin position="263"/>
        <end position="285"/>
    </location>
</feature>
<name>A0A2K1IF59_PHYPA</name>
<keyword evidence="4" id="KW-1185">Reference proteome</keyword>
<feature type="transmembrane region" description="Helical" evidence="1">
    <location>
        <begin position="351"/>
        <end position="372"/>
    </location>
</feature>
<dbReference type="PaxDb" id="3218-PP1S18_332V6.1"/>
<dbReference type="Gramene" id="Pp3c24_1230V3.6">
    <property type="protein sequence ID" value="Pp3c24_1230V3.6"/>
    <property type="gene ID" value="Pp3c24_1230"/>
</dbReference>
<keyword evidence="1" id="KW-1133">Transmembrane helix</keyword>
<feature type="transmembrane region" description="Helical" evidence="1">
    <location>
        <begin position="560"/>
        <end position="578"/>
    </location>
</feature>
<evidence type="ECO:0000256" key="1">
    <source>
        <dbReference type="SAM" id="Phobius"/>
    </source>
</evidence>
<dbReference type="GO" id="GO:0016020">
    <property type="term" value="C:membrane"/>
    <property type="evidence" value="ECO:0007669"/>
    <property type="project" value="InterPro"/>
</dbReference>
<dbReference type="InterPro" id="IPR007720">
    <property type="entry name" value="PigQ/GPI1"/>
</dbReference>
<sequence>MAGVDKKDAHWQCRLWWPKHLAGAQLVTSMALVGWVSFSDPCSLDLVIAATCSLPTSRLFQAVEDILNSTGKRLLGQIPGATPPCILGQYHPLSTWNKGHAERKDRDKGAVNGVGGCADSNTYVKENTGNTSGNVNGFKRCPAVWATAVAWKVEGGGFVPRLVYIGVRGVQYHAVTHIVFYEQSQYGRGHLSCRMWSSAHLAKQACLRSTIKPKWVMDAAAEKQSAPDIERVIEQLNCSSFVEKTLALCLGTTPAKTSLLQNWWWRTTAVFVASVATILYILAWACSTLLDSWLSIVPCIGCVQQMSHTWHALHLRCHQLLAWPFILHWGGVGSEQANVAMAHRCAQNRHATWTAIVVDMVLGAIAGVLVLYHELAIANFVHRMVRTLTDDIMRTGCIWLMGVPAGFKLNEELATRLGTLALHVIQTWATVGALVKPALRIFLPILALFGILMGLTVPVAMLVDTLLLGSIHIAALHQATASLYASQLRALAALWRLFGAKKRNPLRGRQDSYECSVEQLVVGSLMFAPLLLLLPTTSVFYTFFTLIYSIISIVRLCLQYLILILQWFPYVEVALWLLQPKRFPSGIWFKSLYAGHLPSKSLPTKSDSEINGSRGLWSLAHTNGGSTEPTDKEEWKTTLVSSLGVETAGIGELLAPFAAQLGGVCTLRSAVALMYKSVSGGRIPLALELEKGAKLPHTLVSVRKFWKLCYEAIFPSAQA</sequence>
<evidence type="ECO:0000313" key="2">
    <source>
        <dbReference type="EMBL" id="PNR27904.1"/>
    </source>
</evidence>
<evidence type="ECO:0000313" key="3">
    <source>
        <dbReference type="EnsemblPlants" id="Pp3c24_1230V3.1"/>
    </source>
</evidence>
<dbReference type="Proteomes" id="UP000006727">
    <property type="component" value="Chromosome 24"/>
</dbReference>
<keyword evidence="1" id="KW-0812">Transmembrane</keyword>
<reference evidence="2 4" key="1">
    <citation type="journal article" date="2008" name="Science">
        <title>The Physcomitrella genome reveals evolutionary insights into the conquest of land by plants.</title>
        <authorList>
            <person name="Rensing S."/>
            <person name="Lang D."/>
            <person name="Zimmer A."/>
            <person name="Terry A."/>
            <person name="Salamov A."/>
            <person name="Shapiro H."/>
            <person name="Nishiyama T."/>
            <person name="Perroud P.-F."/>
            <person name="Lindquist E."/>
            <person name="Kamisugi Y."/>
            <person name="Tanahashi T."/>
            <person name="Sakakibara K."/>
            <person name="Fujita T."/>
            <person name="Oishi K."/>
            <person name="Shin-I T."/>
            <person name="Kuroki Y."/>
            <person name="Toyoda A."/>
            <person name="Suzuki Y."/>
            <person name="Hashimoto A."/>
            <person name="Yamaguchi K."/>
            <person name="Sugano A."/>
            <person name="Kohara Y."/>
            <person name="Fujiyama A."/>
            <person name="Anterola A."/>
            <person name="Aoki S."/>
            <person name="Ashton N."/>
            <person name="Barbazuk W.B."/>
            <person name="Barker E."/>
            <person name="Bennetzen J."/>
            <person name="Bezanilla M."/>
            <person name="Blankenship R."/>
            <person name="Cho S.H."/>
            <person name="Dutcher S."/>
            <person name="Estelle M."/>
            <person name="Fawcett J.A."/>
            <person name="Gundlach H."/>
            <person name="Hanada K."/>
            <person name="Heyl A."/>
            <person name="Hicks K.A."/>
            <person name="Hugh J."/>
            <person name="Lohr M."/>
            <person name="Mayer K."/>
            <person name="Melkozernov A."/>
            <person name="Murata T."/>
            <person name="Nelson D."/>
            <person name="Pils B."/>
            <person name="Prigge M."/>
            <person name="Reiss B."/>
            <person name="Renner T."/>
            <person name="Rombauts S."/>
            <person name="Rushton P."/>
            <person name="Sanderfoot A."/>
            <person name="Schween G."/>
            <person name="Shiu S.-H."/>
            <person name="Stueber K."/>
            <person name="Theodoulou F.L."/>
            <person name="Tu H."/>
            <person name="Van de Peer Y."/>
            <person name="Verrier P.J."/>
            <person name="Waters E."/>
            <person name="Wood A."/>
            <person name="Yang L."/>
            <person name="Cove D."/>
            <person name="Cuming A."/>
            <person name="Hasebe M."/>
            <person name="Lucas S."/>
            <person name="Mishler D.B."/>
            <person name="Reski R."/>
            <person name="Grigoriev I."/>
            <person name="Quatrano R.S."/>
            <person name="Boore J.L."/>
        </authorList>
    </citation>
    <scope>NUCLEOTIDE SEQUENCE [LARGE SCALE GENOMIC DNA]</scope>
    <source>
        <strain evidence="3 4">cv. Gransden 2004</strain>
    </source>
</reference>
<organism evidence="2">
    <name type="scientific">Physcomitrium patens</name>
    <name type="common">Spreading-leaved earth moss</name>
    <name type="synonym">Physcomitrella patens</name>
    <dbReference type="NCBI Taxonomy" id="3218"/>
    <lineage>
        <taxon>Eukaryota</taxon>
        <taxon>Viridiplantae</taxon>
        <taxon>Streptophyta</taxon>
        <taxon>Embryophyta</taxon>
        <taxon>Bryophyta</taxon>
        <taxon>Bryophytina</taxon>
        <taxon>Bryopsida</taxon>
        <taxon>Funariidae</taxon>
        <taxon>Funariales</taxon>
        <taxon>Funariaceae</taxon>
        <taxon>Physcomitrium</taxon>
    </lineage>
</organism>
<protein>
    <submittedName>
        <fullName evidence="2 3">Uncharacterized protein</fullName>
    </submittedName>
</protein>
<keyword evidence="1" id="KW-0472">Membrane</keyword>
<dbReference type="PANTHER" id="PTHR47555">
    <property type="entry name" value="N-ACETYLGLUCOSAMINYL TRANSFERASE COMPONENT FAMILY PROTEIN / GPI1 FAMILY PROTEIN"/>
    <property type="match status" value="1"/>
</dbReference>
<reference evidence="3" key="3">
    <citation type="submission" date="2020-12" db="UniProtKB">
        <authorList>
            <consortium name="EnsemblPlants"/>
        </authorList>
    </citation>
    <scope>IDENTIFICATION</scope>
</reference>
<dbReference type="OrthoDB" id="70250at2759"/>
<dbReference type="Gramene" id="Pp3c24_1230V3.1">
    <property type="protein sequence ID" value="Pp3c24_1230V3.1"/>
    <property type="gene ID" value="Pp3c24_1230"/>
</dbReference>
<dbReference type="EMBL" id="ABEU02000024">
    <property type="protein sequence ID" value="PNR27904.1"/>
    <property type="molecule type" value="Genomic_DNA"/>
</dbReference>
<dbReference type="PANTHER" id="PTHR47555:SF2">
    <property type="entry name" value="N-ACETYLGLUCOSAMINYL TRANSFERASE COMPONENT FAMILY PROTEIN _ GPI1 FAMILY PROTEIN"/>
    <property type="match status" value="1"/>
</dbReference>
<dbReference type="GO" id="GO:0006506">
    <property type="term" value="P:GPI anchor biosynthetic process"/>
    <property type="evidence" value="ECO:0007669"/>
    <property type="project" value="InterPro"/>
</dbReference>
<dbReference type="Pfam" id="PF05024">
    <property type="entry name" value="Gpi1"/>
    <property type="match status" value="1"/>
</dbReference>
<accession>A0A2K1IF59</accession>
<dbReference type="GeneID" id="112276868"/>
<proteinExistence type="predicted"/>
<dbReference type="RefSeq" id="XP_073387172.1">
    <property type="nucleotide sequence ID" value="XM_073531071.1"/>
</dbReference>
<feature type="transmembrane region" description="Helical" evidence="1">
    <location>
        <begin position="441"/>
        <end position="463"/>
    </location>
</feature>
<dbReference type="EnsemblPlants" id="Pp3c24_1230V3.6">
    <property type="protein sequence ID" value="Pp3c24_1230V3.6"/>
    <property type="gene ID" value="Pp3c24_1230"/>
</dbReference>
<reference evidence="2 4" key="2">
    <citation type="journal article" date="2018" name="Plant J.">
        <title>The Physcomitrella patens chromosome-scale assembly reveals moss genome structure and evolution.</title>
        <authorList>
            <person name="Lang D."/>
            <person name="Ullrich K.K."/>
            <person name="Murat F."/>
            <person name="Fuchs J."/>
            <person name="Jenkins J."/>
            <person name="Haas F.B."/>
            <person name="Piednoel M."/>
            <person name="Gundlach H."/>
            <person name="Van Bel M."/>
            <person name="Meyberg R."/>
            <person name="Vives C."/>
            <person name="Morata J."/>
            <person name="Symeonidi A."/>
            <person name="Hiss M."/>
            <person name="Muchero W."/>
            <person name="Kamisugi Y."/>
            <person name="Saleh O."/>
            <person name="Blanc G."/>
            <person name="Decker E.L."/>
            <person name="van Gessel N."/>
            <person name="Grimwood J."/>
            <person name="Hayes R.D."/>
            <person name="Graham S.W."/>
            <person name="Gunter L.E."/>
            <person name="McDaniel S.F."/>
            <person name="Hoernstein S.N.W."/>
            <person name="Larsson A."/>
            <person name="Li F.W."/>
            <person name="Perroud P.F."/>
            <person name="Phillips J."/>
            <person name="Ranjan P."/>
            <person name="Rokshar D.S."/>
            <person name="Rothfels C.J."/>
            <person name="Schneider L."/>
            <person name="Shu S."/>
            <person name="Stevenson D.W."/>
            <person name="Thummler F."/>
            <person name="Tillich M."/>
            <person name="Villarreal Aguilar J.C."/>
            <person name="Widiez T."/>
            <person name="Wong G.K."/>
            <person name="Wymore A."/>
            <person name="Zhang Y."/>
            <person name="Zimmer A.D."/>
            <person name="Quatrano R.S."/>
            <person name="Mayer K.F.X."/>
            <person name="Goodstein D."/>
            <person name="Casacuberta J.M."/>
            <person name="Vandepoele K."/>
            <person name="Reski R."/>
            <person name="Cuming A.C."/>
            <person name="Tuskan G.A."/>
            <person name="Maumus F."/>
            <person name="Salse J."/>
            <person name="Schmutz J."/>
            <person name="Rensing S.A."/>
        </authorList>
    </citation>
    <scope>NUCLEOTIDE SEQUENCE [LARGE SCALE GENOMIC DNA]</scope>
    <source>
        <strain evidence="3 4">cv. Gransden 2004</strain>
    </source>
</reference>
<dbReference type="AlphaFoldDB" id="A0A2K1IF59"/>
<dbReference type="EnsemblPlants" id="Pp3c24_1230V3.1">
    <property type="protein sequence ID" value="Pp3c24_1230V3.1"/>
    <property type="gene ID" value="Pp3c24_1230"/>
</dbReference>
<gene>
    <name evidence="3" type="primary">LOC112276868</name>
    <name evidence="2" type="ORF">PHYPA_028496</name>
</gene>
<feature type="transmembrane region" description="Helical" evidence="1">
    <location>
        <begin position="530"/>
        <end position="554"/>
    </location>
</feature>